<comment type="function">
    <text evidence="17">This enzyme catalyzes the 6-electron reduction of sulfite to sulfide. This is one of several activities required for the biosynthesis of L-cysteine from sulfate.</text>
</comment>
<evidence type="ECO:0000256" key="6">
    <source>
        <dbReference type="ARBA" id="ARBA00022485"/>
    </source>
</evidence>
<name>A0A9P8KX10_9PEZI</name>
<dbReference type="PROSITE" id="PS51384">
    <property type="entry name" value="FAD_FR"/>
    <property type="match status" value="1"/>
</dbReference>
<keyword evidence="8" id="KW-0288">FMN</keyword>
<dbReference type="GO" id="GO:0050660">
    <property type="term" value="F:flavin adenine dinucleotide binding"/>
    <property type="evidence" value="ECO:0007669"/>
    <property type="project" value="TreeGrafter"/>
</dbReference>
<accession>A0A9P8KX10</accession>
<keyword evidence="7" id="KW-0285">Flavoprotein</keyword>
<dbReference type="Gene3D" id="3.40.50.80">
    <property type="entry name" value="Nucleotide-binding domain of ferredoxin-NADP reductase (FNR) module"/>
    <property type="match status" value="1"/>
</dbReference>
<feature type="domain" description="FAD-binding FR-type" evidence="18">
    <location>
        <begin position="705"/>
        <end position="936"/>
    </location>
</feature>
<comment type="pathway">
    <text evidence="3">Sulfur metabolism; hydrogen sulfide biosynthesis; hydrogen sulfide from sulfite (NADPH route): step 1/1.</text>
</comment>
<dbReference type="Gene3D" id="3.40.50.920">
    <property type="match status" value="1"/>
</dbReference>
<evidence type="ECO:0000256" key="4">
    <source>
        <dbReference type="ARBA" id="ARBA00012604"/>
    </source>
</evidence>
<gene>
    <name evidence="19" type="ORF">FGG08_006885</name>
</gene>
<dbReference type="Pfam" id="PF17147">
    <property type="entry name" value="PFOR_II"/>
    <property type="match status" value="1"/>
</dbReference>
<dbReference type="OrthoDB" id="1856718at2759"/>
<keyword evidence="20" id="KW-1185">Reference proteome</keyword>
<dbReference type="Gene3D" id="3.40.50.970">
    <property type="match status" value="1"/>
</dbReference>
<evidence type="ECO:0000256" key="9">
    <source>
        <dbReference type="ARBA" id="ARBA00022723"/>
    </source>
</evidence>
<dbReference type="InterPro" id="IPR003097">
    <property type="entry name" value="CysJ-like_FAD-binding"/>
</dbReference>
<evidence type="ECO:0000256" key="7">
    <source>
        <dbReference type="ARBA" id="ARBA00022630"/>
    </source>
</evidence>
<dbReference type="Pfam" id="PF00667">
    <property type="entry name" value="FAD_binding_1"/>
    <property type="match status" value="1"/>
</dbReference>
<dbReference type="GO" id="GO:0016903">
    <property type="term" value="F:oxidoreductase activity, acting on the aldehyde or oxo group of donors"/>
    <property type="evidence" value="ECO:0007669"/>
    <property type="project" value="InterPro"/>
</dbReference>
<comment type="cofactor">
    <cofactor evidence="1">
        <name>FMN</name>
        <dbReference type="ChEBI" id="CHEBI:58210"/>
    </cofactor>
</comment>
<evidence type="ECO:0000256" key="2">
    <source>
        <dbReference type="ARBA" id="ARBA00001974"/>
    </source>
</evidence>
<keyword evidence="5" id="KW-0813">Transport</keyword>
<evidence type="ECO:0000256" key="11">
    <source>
        <dbReference type="ARBA" id="ARBA00022857"/>
    </source>
</evidence>
<dbReference type="SUPFAM" id="SSF52343">
    <property type="entry name" value="Ferredoxin reductase-like, C-terminal NADP-linked domain"/>
    <property type="match status" value="1"/>
</dbReference>
<sequence length="1100" mass="122293">MHHPQTPDARGPIALDSQDGAFAKSRGHSSTQSFGQEVTLSTIGGPMYLTAQTLIQQVSYALSDKLFTYSPETFDLDIAVKNWCSNKSPNARGCTAQVSSMQTRTGAASIALGYIFSKDFDLKKRDVPQSILASSSSLQHLRPAFDQLSLLYSIASPLVAHIAAINYAPGSPNSLVTDYSSALSLSEDLGFGLVSSFSAYEAQHMALFSTLLASILPTIHIYDGINMGRETTRIVDVMDQNGLFTAYNSILAEVSGPGKKHLDAEGKVGRLLRAFNGELGTAYQPFEYEGHSTPDSILMAFGTVESTLAAQVVSALAKPEAKVGVLSVRIYRPFMEDEFVRAIPKSVKRVFVLGQVHDEHAACDGNINSSLYSDVMAALTYSDGWTTVPSVFDVKYPRNHVWTPGVFANIFHHLQGKIHGGVGAVDGIGFFEGQYDNFQVLSSSTTRQYTLWDVTDSRSVNSAVAIANILSSESTNNVTVKSEHDNLVQGGVLRTDIRSSRQIVETPYSIERADVVYLGEEKLINNINVLANIREGGILLIRLPGSKDEDLEIKFSPRLKRELAERNIRLFILDPQASASVEKDSNAEMLLIELAFLKLANEYLLVSGLERLLSIHGNLLQLQDVLKDLKKAVRRFSVPDAWAMVESGVDMPSLPTRINLNSFTPFEKEETDPPSCLKSWEAAAKCLIFKEAFSVRTALRPDLSVKTWTVQVKENRRLTPLTYDRNIFHIEFDLGDSGLSYDIGEALGIHGENDEHGVRQFIDYYGLQPEDIVEIPSRDDPSFLESRTVYQALMQNIDIFGRPPKRFYEALAEFAKDENEKKKLLMLGGPEGATEFKRRAEIDTITFADVLSEFPSARPAFHDIVKIVSPMKRREYSIASSQKVTPNSVALLVVVVEWVDPKRRGRFGQCTRYLSKLPLGASVTVSVKPSVMKLPVKSTQPLIMAGLGTGLAPFRAFVQYRAWQKLQGIEVGSVLLYMGSRHQREEYLYGEEWEAYRDSGVITLLGRAFSRDQPQKIYIQDKMRQSLDNIIQAYIKEGGAFYLCGPTWPVPDVTEVLQEAITTSARAHGKKMDSRKEIEKLKEELRYVLEGVFLHMLFIK</sequence>
<keyword evidence="14" id="KW-0408">Iron</keyword>
<dbReference type="GO" id="GO:0004783">
    <property type="term" value="F:sulfite reductase (NADPH) activity"/>
    <property type="evidence" value="ECO:0007669"/>
    <property type="project" value="UniProtKB-EC"/>
</dbReference>
<evidence type="ECO:0000256" key="1">
    <source>
        <dbReference type="ARBA" id="ARBA00001917"/>
    </source>
</evidence>
<dbReference type="Gene3D" id="3.40.920.10">
    <property type="entry name" value="Pyruvate-ferredoxin oxidoreductase, PFOR, domain III"/>
    <property type="match status" value="1"/>
</dbReference>
<dbReference type="EMBL" id="JAGHQL010000223">
    <property type="protein sequence ID" value="KAH0536239.1"/>
    <property type="molecule type" value="Genomic_DNA"/>
</dbReference>
<dbReference type="GO" id="GO:0051539">
    <property type="term" value="F:4 iron, 4 sulfur cluster binding"/>
    <property type="evidence" value="ECO:0007669"/>
    <property type="project" value="UniProtKB-KW"/>
</dbReference>
<dbReference type="Proteomes" id="UP000698800">
    <property type="component" value="Unassembled WGS sequence"/>
</dbReference>
<keyword evidence="11" id="KW-0521">NADP</keyword>
<dbReference type="SUPFAM" id="SSF52922">
    <property type="entry name" value="TK C-terminal domain-like"/>
    <property type="match status" value="1"/>
</dbReference>
<comment type="caution">
    <text evidence="19">The sequence shown here is derived from an EMBL/GenBank/DDBJ whole genome shotgun (WGS) entry which is preliminary data.</text>
</comment>
<evidence type="ECO:0000256" key="12">
    <source>
        <dbReference type="ARBA" id="ARBA00022982"/>
    </source>
</evidence>
<dbReference type="InterPro" id="IPR002869">
    <property type="entry name" value="Pyrv_flavodox_OxRed_cen"/>
</dbReference>
<reference evidence="19" key="1">
    <citation type="submission" date="2021-03" db="EMBL/GenBank/DDBJ databases">
        <title>Comparative genomics and phylogenomic investigation of the class Geoglossomycetes provide insights into ecological specialization and systematics.</title>
        <authorList>
            <person name="Melie T."/>
            <person name="Pirro S."/>
            <person name="Miller A.N."/>
            <person name="Quandt A."/>
        </authorList>
    </citation>
    <scope>NUCLEOTIDE SEQUENCE</scope>
    <source>
        <strain evidence="19">GBOQ0MN5Z8</strain>
    </source>
</reference>
<dbReference type="CDD" id="cd06207">
    <property type="entry name" value="CyPoR_like"/>
    <property type="match status" value="1"/>
</dbReference>
<evidence type="ECO:0000256" key="5">
    <source>
        <dbReference type="ARBA" id="ARBA00022448"/>
    </source>
</evidence>
<dbReference type="GO" id="GO:0046872">
    <property type="term" value="F:metal ion binding"/>
    <property type="evidence" value="ECO:0007669"/>
    <property type="project" value="UniProtKB-KW"/>
</dbReference>
<organism evidence="19 20">
    <name type="scientific">Glutinoglossum americanum</name>
    <dbReference type="NCBI Taxonomy" id="1670608"/>
    <lineage>
        <taxon>Eukaryota</taxon>
        <taxon>Fungi</taxon>
        <taxon>Dikarya</taxon>
        <taxon>Ascomycota</taxon>
        <taxon>Pezizomycotina</taxon>
        <taxon>Geoglossomycetes</taxon>
        <taxon>Geoglossales</taxon>
        <taxon>Geoglossaceae</taxon>
        <taxon>Glutinoglossum</taxon>
    </lineage>
</organism>
<evidence type="ECO:0000256" key="3">
    <source>
        <dbReference type="ARBA" id="ARBA00004774"/>
    </source>
</evidence>
<keyword evidence="9" id="KW-0479">Metal-binding</keyword>
<dbReference type="GO" id="GO:0005829">
    <property type="term" value="C:cytosol"/>
    <property type="evidence" value="ECO:0007669"/>
    <property type="project" value="TreeGrafter"/>
</dbReference>
<dbReference type="InterPro" id="IPR001709">
    <property type="entry name" value="Flavoprot_Pyr_Nucl_cyt_Rdtase"/>
</dbReference>
<comment type="catalytic activity">
    <reaction evidence="16">
        <text>hydrogen sulfide + 3 NADP(+) + 3 H2O = sulfite + 3 NADPH + 4 H(+)</text>
        <dbReference type="Rhea" id="RHEA:13801"/>
        <dbReference type="ChEBI" id="CHEBI:15377"/>
        <dbReference type="ChEBI" id="CHEBI:15378"/>
        <dbReference type="ChEBI" id="CHEBI:17359"/>
        <dbReference type="ChEBI" id="CHEBI:29919"/>
        <dbReference type="ChEBI" id="CHEBI:57783"/>
        <dbReference type="ChEBI" id="CHEBI:58349"/>
        <dbReference type="EC" id="1.8.1.2"/>
    </reaction>
</comment>
<dbReference type="PANTHER" id="PTHR19384:SF109">
    <property type="entry name" value="SULFITE REDUCTASE [NADPH] FLAVOPROTEIN COMPONENT"/>
    <property type="match status" value="1"/>
</dbReference>
<dbReference type="InterPro" id="IPR039261">
    <property type="entry name" value="FNR_nucleotide-bd"/>
</dbReference>
<dbReference type="Gene3D" id="2.40.30.10">
    <property type="entry name" value="Translation factors"/>
    <property type="match status" value="1"/>
</dbReference>
<evidence type="ECO:0000313" key="20">
    <source>
        <dbReference type="Proteomes" id="UP000698800"/>
    </source>
</evidence>
<dbReference type="SUPFAM" id="SSF53323">
    <property type="entry name" value="Pyruvate-ferredoxin oxidoreductase, PFOR, domain III"/>
    <property type="match status" value="1"/>
</dbReference>
<evidence type="ECO:0000259" key="18">
    <source>
        <dbReference type="PROSITE" id="PS51384"/>
    </source>
</evidence>
<dbReference type="InterPro" id="IPR019752">
    <property type="entry name" value="Pyrv/ketoisovalerate_OxRed_cat"/>
</dbReference>
<dbReference type="EC" id="1.8.1.2" evidence="4"/>
<keyword evidence="10" id="KW-0274">FAD</keyword>
<evidence type="ECO:0000256" key="17">
    <source>
        <dbReference type="ARBA" id="ARBA00059320"/>
    </source>
</evidence>
<dbReference type="InterPro" id="IPR033412">
    <property type="entry name" value="PFOR_II"/>
</dbReference>
<dbReference type="InterPro" id="IPR023173">
    <property type="entry name" value="NADPH_Cyt_P450_Rdtase_alpha"/>
</dbReference>
<keyword evidence="13" id="KW-0560">Oxidoreductase</keyword>
<protein>
    <recommendedName>
        <fullName evidence="4">assimilatory sulfite reductase (NADPH)</fullName>
        <ecNumber evidence="4">1.8.1.2</ecNumber>
    </recommendedName>
</protein>
<evidence type="ECO:0000256" key="16">
    <source>
        <dbReference type="ARBA" id="ARBA00052219"/>
    </source>
</evidence>
<comment type="cofactor">
    <cofactor evidence="2">
        <name>FAD</name>
        <dbReference type="ChEBI" id="CHEBI:57692"/>
    </cofactor>
</comment>
<evidence type="ECO:0000256" key="10">
    <source>
        <dbReference type="ARBA" id="ARBA00022827"/>
    </source>
</evidence>
<evidence type="ECO:0000256" key="13">
    <source>
        <dbReference type="ARBA" id="ARBA00023002"/>
    </source>
</evidence>
<dbReference type="FunFam" id="3.40.50.970:FF:000052">
    <property type="entry name" value="Sulfite reductase [NADPH] flavoprotein component"/>
    <property type="match status" value="1"/>
</dbReference>
<dbReference type="Pfam" id="PF01558">
    <property type="entry name" value="POR"/>
    <property type="match status" value="1"/>
</dbReference>
<keyword evidence="12" id="KW-0249">Electron transport</keyword>
<proteinExistence type="predicted"/>
<evidence type="ECO:0000256" key="15">
    <source>
        <dbReference type="ARBA" id="ARBA00023014"/>
    </source>
</evidence>
<dbReference type="PRINTS" id="PR00371">
    <property type="entry name" value="FPNCR"/>
</dbReference>
<dbReference type="InterPro" id="IPR017938">
    <property type="entry name" value="Riboflavin_synthase-like_b-brl"/>
</dbReference>
<dbReference type="FunFam" id="1.20.990.10:FF:000010">
    <property type="entry name" value="Sulfite reductase [NADPH] flavoprotein component"/>
    <property type="match status" value="1"/>
</dbReference>
<keyword evidence="6" id="KW-0004">4Fe-4S</keyword>
<evidence type="ECO:0000256" key="8">
    <source>
        <dbReference type="ARBA" id="ARBA00022643"/>
    </source>
</evidence>
<dbReference type="InterPro" id="IPR017927">
    <property type="entry name" value="FAD-bd_FR_type"/>
</dbReference>
<dbReference type="InterPro" id="IPR009014">
    <property type="entry name" value="Transketo_C/PFOR_II"/>
</dbReference>
<dbReference type="Gene3D" id="1.20.990.10">
    <property type="entry name" value="NADPH-cytochrome p450 Reductase, Chain A, domain 3"/>
    <property type="match status" value="1"/>
</dbReference>
<dbReference type="GO" id="GO:0010181">
    <property type="term" value="F:FMN binding"/>
    <property type="evidence" value="ECO:0007669"/>
    <property type="project" value="TreeGrafter"/>
</dbReference>
<dbReference type="PANTHER" id="PTHR19384">
    <property type="entry name" value="NITRIC OXIDE SYNTHASE-RELATED"/>
    <property type="match status" value="1"/>
</dbReference>
<evidence type="ECO:0000313" key="19">
    <source>
        <dbReference type="EMBL" id="KAH0536239.1"/>
    </source>
</evidence>
<dbReference type="Pfam" id="PF00175">
    <property type="entry name" value="NAD_binding_1"/>
    <property type="match status" value="1"/>
</dbReference>
<evidence type="ECO:0000256" key="14">
    <source>
        <dbReference type="ARBA" id="ARBA00023004"/>
    </source>
</evidence>
<dbReference type="AlphaFoldDB" id="A0A9P8KX10"/>
<dbReference type="InterPro" id="IPR001433">
    <property type="entry name" value="OxRdtase_FAD/NAD-bd"/>
</dbReference>
<dbReference type="FunFam" id="3.40.50.920:FF:000007">
    <property type="entry name" value="Pyruvate:ferredoxin (Flavodoxin) oxidoreductase"/>
    <property type="match status" value="1"/>
</dbReference>
<dbReference type="SUPFAM" id="SSF63380">
    <property type="entry name" value="Riboflavin synthase domain-like"/>
    <property type="match status" value="1"/>
</dbReference>
<keyword evidence="15" id="KW-0411">Iron-sulfur</keyword>
<dbReference type="FunFam" id="3.40.50.80:FF:000011">
    <property type="entry name" value="Sulfite reductase flavoprotein component"/>
    <property type="match status" value="1"/>
</dbReference>